<dbReference type="Gene3D" id="1.10.10.10">
    <property type="entry name" value="Winged helix-like DNA-binding domain superfamily/Winged helix DNA-binding domain"/>
    <property type="match status" value="1"/>
</dbReference>
<sequence length="365" mass="40402">MKRMSAMAHFRRLCCLGLDPQAVMPSLLATAHELLPLETNGFFWADETGHLAGFTPEYVIPEVVTTLTENFAGVVERALPFDFETTMRRGREVGNLLPIFTRDFYRGDIYHLIYRPYTLHHVIDGIVRDTASGKGLGALILGRSARQPEFSAAEKDTLRQMLPYVAHAMQPRDTCSADGATTEFADSGDSGLVILNTHAEVAFISARAREIFYLSAQPGASANGGRRTKAVHVPPPVLNVFANLVRISQGRDAAPPVAHCESLLGRFVFRAHWLDPVSDCANGLVGVTVQQQEPLVLVMMRNMHAAGLSDKQKELCLLLQQNHSFTTIAARLHISLATAKDYADRVYRKLDVHTREEALRKLSRS</sequence>
<dbReference type="Proteomes" id="UP001363010">
    <property type="component" value="Unassembled WGS sequence"/>
</dbReference>
<dbReference type="InterPro" id="IPR000792">
    <property type="entry name" value="Tscrpt_reg_LuxR_C"/>
</dbReference>
<name>A0ABU8VUA6_9BURK</name>
<proteinExistence type="predicted"/>
<dbReference type="SMART" id="SM00421">
    <property type="entry name" value="HTH_LUXR"/>
    <property type="match status" value="1"/>
</dbReference>
<dbReference type="InterPro" id="IPR036388">
    <property type="entry name" value="WH-like_DNA-bd_sf"/>
</dbReference>
<organism evidence="2 3">
    <name type="scientific">Variovorax humicola</name>
    <dbReference type="NCBI Taxonomy" id="1769758"/>
    <lineage>
        <taxon>Bacteria</taxon>
        <taxon>Pseudomonadati</taxon>
        <taxon>Pseudomonadota</taxon>
        <taxon>Betaproteobacteria</taxon>
        <taxon>Burkholderiales</taxon>
        <taxon>Comamonadaceae</taxon>
        <taxon>Variovorax</taxon>
    </lineage>
</organism>
<evidence type="ECO:0000313" key="3">
    <source>
        <dbReference type="Proteomes" id="UP001363010"/>
    </source>
</evidence>
<evidence type="ECO:0000259" key="1">
    <source>
        <dbReference type="SMART" id="SM00421"/>
    </source>
</evidence>
<dbReference type="InterPro" id="IPR016032">
    <property type="entry name" value="Sig_transdc_resp-reg_C-effctor"/>
</dbReference>
<keyword evidence="3" id="KW-1185">Reference proteome</keyword>
<dbReference type="EMBL" id="JBBKZV010000002">
    <property type="protein sequence ID" value="MEJ8821386.1"/>
    <property type="molecule type" value="Genomic_DNA"/>
</dbReference>
<dbReference type="RefSeq" id="WP_340362436.1">
    <property type="nucleotide sequence ID" value="NZ_JBBKZV010000002.1"/>
</dbReference>
<evidence type="ECO:0000313" key="2">
    <source>
        <dbReference type="EMBL" id="MEJ8821386.1"/>
    </source>
</evidence>
<dbReference type="SUPFAM" id="SSF46894">
    <property type="entry name" value="C-terminal effector domain of the bipartite response regulators"/>
    <property type="match status" value="1"/>
</dbReference>
<reference evidence="2 3" key="1">
    <citation type="submission" date="2024-03" db="EMBL/GenBank/DDBJ databases">
        <title>Novel species of the genus Variovorax.</title>
        <authorList>
            <person name="Liu Q."/>
            <person name="Xin Y.-H."/>
        </authorList>
    </citation>
    <scope>NUCLEOTIDE SEQUENCE [LARGE SCALE GENOMIC DNA]</scope>
    <source>
        <strain evidence="2 3">KACC 18501</strain>
    </source>
</reference>
<protein>
    <submittedName>
        <fullName evidence="2">Helix-turn-helix transcriptional regulator</fullName>
    </submittedName>
</protein>
<accession>A0ABU8VUA6</accession>
<comment type="caution">
    <text evidence="2">The sequence shown here is derived from an EMBL/GenBank/DDBJ whole genome shotgun (WGS) entry which is preliminary data.</text>
</comment>
<dbReference type="Pfam" id="PF00196">
    <property type="entry name" value="GerE"/>
    <property type="match status" value="1"/>
</dbReference>
<feature type="domain" description="HTH luxR-type" evidence="1">
    <location>
        <begin position="305"/>
        <end position="362"/>
    </location>
</feature>
<gene>
    <name evidence="2" type="ORF">WKW80_04955</name>
</gene>